<keyword evidence="4" id="KW-0145">Chemotaxis</keyword>
<dbReference type="PANTHER" id="PTHR43531">
    <property type="entry name" value="PROTEIN ICFG"/>
    <property type="match status" value="1"/>
</dbReference>
<evidence type="ECO:0000256" key="6">
    <source>
        <dbReference type="ARBA" id="ARBA00022692"/>
    </source>
</evidence>
<dbReference type="InterPro" id="IPR035965">
    <property type="entry name" value="PAS-like_dom_sf"/>
</dbReference>
<evidence type="ECO:0000256" key="10">
    <source>
        <dbReference type="ARBA" id="ARBA00029447"/>
    </source>
</evidence>
<evidence type="ECO:0000259" key="13">
    <source>
        <dbReference type="PROSITE" id="PS50111"/>
    </source>
</evidence>
<evidence type="ECO:0000256" key="3">
    <source>
        <dbReference type="ARBA" id="ARBA00022481"/>
    </source>
</evidence>
<evidence type="ECO:0000256" key="8">
    <source>
        <dbReference type="ARBA" id="ARBA00023136"/>
    </source>
</evidence>
<feature type="domain" description="PAS" evidence="14">
    <location>
        <begin position="25"/>
        <end position="60"/>
    </location>
</feature>
<dbReference type="InterPro" id="IPR051310">
    <property type="entry name" value="MCP_chemotaxis"/>
</dbReference>
<dbReference type="Pfam" id="PF00015">
    <property type="entry name" value="MCPsignal"/>
    <property type="match status" value="1"/>
</dbReference>
<keyword evidence="8 12" id="KW-0472">Membrane</keyword>
<dbReference type="FunFam" id="1.10.287.950:FF:000001">
    <property type="entry name" value="Methyl-accepting chemotaxis sensory transducer"/>
    <property type="match status" value="1"/>
</dbReference>
<keyword evidence="9 11" id="KW-0807">Transducer</keyword>
<keyword evidence="3" id="KW-0488">Methylation</keyword>
<dbReference type="Gene3D" id="1.10.287.950">
    <property type="entry name" value="Methyl-accepting chemotaxis protein"/>
    <property type="match status" value="1"/>
</dbReference>
<evidence type="ECO:0000313" key="15">
    <source>
        <dbReference type="EMBL" id="BCU54037.1"/>
    </source>
</evidence>
<dbReference type="NCBIfam" id="TIGR00229">
    <property type="entry name" value="sensory_box"/>
    <property type="match status" value="1"/>
</dbReference>
<dbReference type="FunFam" id="3.30.450.20:FF:000046">
    <property type="entry name" value="Aerotaxis sensor receptor"/>
    <property type="match status" value="1"/>
</dbReference>
<dbReference type="InterPro" id="IPR013655">
    <property type="entry name" value="PAS_fold_3"/>
</dbReference>
<evidence type="ECO:0000259" key="14">
    <source>
        <dbReference type="PROSITE" id="PS50112"/>
    </source>
</evidence>
<dbReference type="SUPFAM" id="SSF58104">
    <property type="entry name" value="Methyl-accepting chemotaxis protein (MCP) signaling domain"/>
    <property type="match status" value="1"/>
</dbReference>
<dbReference type="InterPro" id="IPR001610">
    <property type="entry name" value="PAC"/>
</dbReference>
<dbReference type="GO" id="GO:0052131">
    <property type="term" value="P:positive aerotaxis"/>
    <property type="evidence" value="ECO:0007669"/>
    <property type="project" value="UniProtKB-ARBA"/>
</dbReference>
<evidence type="ECO:0000256" key="9">
    <source>
        <dbReference type="ARBA" id="ARBA00023224"/>
    </source>
</evidence>
<comment type="similarity">
    <text evidence="10">Belongs to the methyl-accepting chemotaxis (MCP) protein family.</text>
</comment>
<proteinExistence type="inferred from homology"/>
<keyword evidence="15" id="KW-0675">Receptor</keyword>
<dbReference type="InterPro" id="IPR000014">
    <property type="entry name" value="PAS"/>
</dbReference>
<evidence type="ECO:0000256" key="12">
    <source>
        <dbReference type="SAM" id="Phobius"/>
    </source>
</evidence>
<dbReference type="Gene3D" id="3.30.450.20">
    <property type="entry name" value="PAS domain"/>
    <property type="match status" value="1"/>
</dbReference>
<dbReference type="EMBL" id="AP024590">
    <property type="protein sequence ID" value="BCU54037.1"/>
    <property type="molecule type" value="Genomic_DNA"/>
</dbReference>
<evidence type="ECO:0000313" key="16">
    <source>
        <dbReference type="Proteomes" id="UP000682928"/>
    </source>
</evidence>
<evidence type="ECO:0000256" key="11">
    <source>
        <dbReference type="PROSITE-ProRule" id="PRU00284"/>
    </source>
</evidence>
<dbReference type="AlphaFoldDB" id="A0AA86ISY2"/>
<dbReference type="SMART" id="SM00086">
    <property type="entry name" value="PAC"/>
    <property type="match status" value="1"/>
</dbReference>
<dbReference type="PROSITE" id="PS50111">
    <property type="entry name" value="CHEMOTAXIS_TRANSDUC_2"/>
    <property type="match status" value="1"/>
</dbReference>
<protein>
    <submittedName>
        <fullName evidence="15">Aerotaxis receptor</fullName>
    </submittedName>
</protein>
<feature type="domain" description="Methyl-accepting transducer" evidence="13">
    <location>
        <begin position="263"/>
        <end position="492"/>
    </location>
</feature>
<dbReference type="InterPro" id="IPR004089">
    <property type="entry name" value="MCPsignal_dom"/>
</dbReference>
<gene>
    <name evidence="15" type="ORF">ENKO_06310</name>
</gene>
<name>A0AA86ISY2_9ENTR</name>
<dbReference type="GO" id="GO:0005886">
    <property type="term" value="C:plasma membrane"/>
    <property type="evidence" value="ECO:0007669"/>
    <property type="project" value="UniProtKB-SubCell"/>
</dbReference>
<evidence type="ECO:0000256" key="2">
    <source>
        <dbReference type="ARBA" id="ARBA00022475"/>
    </source>
</evidence>
<dbReference type="InterPro" id="IPR004090">
    <property type="entry name" value="Chemotax_Me-accpt_rcpt"/>
</dbReference>
<keyword evidence="2" id="KW-1003">Cell membrane</keyword>
<evidence type="ECO:0000256" key="5">
    <source>
        <dbReference type="ARBA" id="ARBA00022519"/>
    </source>
</evidence>
<dbReference type="RefSeq" id="WP_088221766.1">
    <property type="nucleotide sequence ID" value="NZ_AP024590.1"/>
</dbReference>
<dbReference type="SUPFAM" id="SSF55785">
    <property type="entry name" value="PYP-like sensor domain (PAS domain)"/>
    <property type="match status" value="1"/>
</dbReference>
<keyword evidence="6 12" id="KW-0812">Transmembrane</keyword>
<dbReference type="CDD" id="cd11386">
    <property type="entry name" value="MCP_signal"/>
    <property type="match status" value="1"/>
</dbReference>
<feature type="transmembrane region" description="Helical" evidence="12">
    <location>
        <begin position="165"/>
        <end position="183"/>
    </location>
</feature>
<dbReference type="GO" id="GO:0004888">
    <property type="term" value="F:transmembrane signaling receptor activity"/>
    <property type="evidence" value="ECO:0007669"/>
    <property type="project" value="InterPro"/>
</dbReference>
<keyword evidence="5" id="KW-0997">Cell inner membrane</keyword>
<dbReference type="GO" id="GO:0007165">
    <property type="term" value="P:signal transduction"/>
    <property type="evidence" value="ECO:0007669"/>
    <property type="project" value="UniProtKB-KW"/>
</dbReference>
<comment type="subcellular location">
    <subcellularLocation>
        <location evidence="1">Cell inner membrane</location>
        <topology evidence="1">Multi-pass membrane protein</topology>
    </subcellularLocation>
</comment>
<organism evidence="15 16">
    <name type="scientific">Enterobacter kobei</name>
    <dbReference type="NCBI Taxonomy" id="208224"/>
    <lineage>
        <taxon>Bacteria</taxon>
        <taxon>Pseudomonadati</taxon>
        <taxon>Pseudomonadota</taxon>
        <taxon>Gammaproteobacteria</taxon>
        <taxon>Enterobacterales</taxon>
        <taxon>Enterobacteriaceae</taxon>
        <taxon>Enterobacter</taxon>
        <taxon>Enterobacter cloacae complex</taxon>
    </lineage>
</organism>
<reference evidence="15" key="1">
    <citation type="submission" date="2021-04" db="EMBL/GenBank/DDBJ databases">
        <title>Difference and commonality of drug resistance evolution in various bacteria. and drug sensitivity profiles.</title>
        <authorList>
            <person name="Maeda T."/>
            <person name="Shibai A."/>
            <person name="Kawada K."/>
            <person name="Kotani H."/>
            <person name="Tarusawa Y."/>
            <person name="Tanabe K."/>
            <person name="Furusawa C."/>
        </authorList>
    </citation>
    <scope>NUCLEOTIDE SEQUENCE</scope>
    <source>
        <strain evidence="15">JCM 8580</strain>
    </source>
</reference>
<keyword evidence="7 12" id="KW-1133">Transmembrane helix</keyword>
<accession>A0AA86ISY2</accession>
<dbReference type="PANTHER" id="PTHR43531:SF7">
    <property type="entry name" value="AEROTAXIS RECEPTOR"/>
    <property type="match status" value="1"/>
</dbReference>
<dbReference type="PRINTS" id="PR00260">
    <property type="entry name" value="CHEMTRNSDUCR"/>
</dbReference>
<dbReference type="PROSITE" id="PS50112">
    <property type="entry name" value="PAS"/>
    <property type="match status" value="1"/>
</dbReference>
<dbReference type="SMART" id="SM00283">
    <property type="entry name" value="MA"/>
    <property type="match status" value="1"/>
</dbReference>
<evidence type="ECO:0000256" key="1">
    <source>
        <dbReference type="ARBA" id="ARBA00004429"/>
    </source>
</evidence>
<dbReference type="Proteomes" id="UP000682928">
    <property type="component" value="Chromosome"/>
</dbReference>
<evidence type="ECO:0000256" key="7">
    <source>
        <dbReference type="ARBA" id="ARBA00022989"/>
    </source>
</evidence>
<evidence type="ECO:0000256" key="4">
    <source>
        <dbReference type="ARBA" id="ARBA00022500"/>
    </source>
</evidence>
<dbReference type="CDD" id="cd00130">
    <property type="entry name" value="PAS"/>
    <property type="match status" value="1"/>
</dbReference>
<dbReference type="Pfam" id="PF08447">
    <property type="entry name" value="PAS_3"/>
    <property type="match status" value="1"/>
</dbReference>
<sequence length="506" mass="54692">MPAQPWVSQHEYSLDDDTTLMSTTDLNSYITHANDTFVQVSGYELDELIGQPHNLVRHPDMPKAAFADMWATLKRGEPWSGIVKNRRKNGDHYWVRANAVPMVRDGKVTGYMSIRTRATAGEIAAVTPLYQALNEGRCNKRVDTGLVVRKGWLGRLPAMPLRWRVRSVMIGLWLMLATAMALLHTGWAVQGIGALIMLIGCGIFEAQIVRPVENVARQALKVATGERNNVQHLNRSDELGLILRSVGQLGLMCRWLINDVAHQATEVRDGSETLAKGNDDLNERTRQTVVNVQQTVTTMSQMAASVQNNSATAAAADKLSIEASNAASHGGRAMDTVVKTMDEIADSTQRIGSITSLINDIAFQTNILALNAAVEAARAGEQGKGFAVVAGEVRHLASRSASAANDIRKLIDASASKVQSGSQQVHAAGATMDNIVEQVQNVTQLIAQISHSTSEQAAGLSDLTRAVAELDTITQKNAGLVEVSAQVSAMVKQRASRLEEAVTVLH</sequence>